<feature type="region of interest" description="Disordered" evidence="4">
    <location>
        <begin position="283"/>
        <end position="309"/>
    </location>
</feature>
<feature type="compositionally biased region" description="Polar residues" evidence="4">
    <location>
        <begin position="27"/>
        <end position="59"/>
    </location>
</feature>
<dbReference type="RefSeq" id="XP_040714125.1">
    <property type="nucleotide sequence ID" value="XM_040865316.1"/>
</dbReference>
<evidence type="ECO:0000313" key="6">
    <source>
        <dbReference type="EMBL" id="ORY62289.1"/>
    </source>
</evidence>
<dbReference type="InParanoid" id="A0A1Y2DSZ5"/>
<keyword evidence="7" id="KW-1185">Reference proteome</keyword>
<feature type="compositionally biased region" description="Acidic residues" evidence="4">
    <location>
        <begin position="298"/>
        <end position="307"/>
    </location>
</feature>
<protein>
    <recommendedName>
        <fullName evidence="5">HMG box domain-containing protein</fullName>
    </recommendedName>
</protein>
<dbReference type="Gene3D" id="1.10.30.10">
    <property type="entry name" value="High mobility group box domain"/>
    <property type="match status" value="1"/>
</dbReference>
<feature type="compositionally biased region" description="Basic and acidic residues" evidence="4">
    <location>
        <begin position="129"/>
        <end position="146"/>
    </location>
</feature>
<feature type="domain" description="HMG box" evidence="5">
    <location>
        <begin position="213"/>
        <end position="281"/>
    </location>
</feature>
<evidence type="ECO:0000256" key="1">
    <source>
        <dbReference type="ARBA" id="ARBA00023125"/>
    </source>
</evidence>
<dbReference type="GO" id="GO:0005634">
    <property type="term" value="C:nucleus"/>
    <property type="evidence" value="ECO:0007669"/>
    <property type="project" value="UniProtKB-UniRule"/>
</dbReference>
<gene>
    <name evidence="6" type="ORF">BCR38DRAFT_525320</name>
</gene>
<dbReference type="OrthoDB" id="2307332at2759"/>
<evidence type="ECO:0000256" key="4">
    <source>
        <dbReference type="SAM" id="MobiDB-lite"/>
    </source>
</evidence>
<feature type="compositionally biased region" description="Basic residues" evidence="4">
    <location>
        <begin position="150"/>
        <end position="160"/>
    </location>
</feature>
<evidence type="ECO:0000256" key="3">
    <source>
        <dbReference type="PROSITE-ProRule" id="PRU00267"/>
    </source>
</evidence>
<evidence type="ECO:0000259" key="5">
    <source>
        <dbReference type="PROSITE" id="PS50118"/>
    </source>
</evidence>
<feature type="DNA-binding region" description="HMG box" evidence="3">
    <location>
        <begin position="213"/>
        <end position="281"/>
    </location>
</feature>
<dbReference type="CDD" id="cd01389">
    <property type="entry name" value="HMG-box_ROX1-like"/>
    <property type="match status" value="1"/>
</dbReference>
<reference evidence="6 7" key="1">
    <citation type="submission" date="2016-07" db="EMBL/GenBank/DDBJ databases">
        <title>Pervasive Adenine N6-methylation of Active Genes in Fungi.</title>
        <authorList>
            <consortium name="DOE Joint Genome Institute"/>
            <person name="Mondo S.J."/>
            <person name="Dannebaum R.O."/>
            <person name="Kuo R.C."/>
            <person name="Labutti K."/>
            <person name="Haridas S."/>
            <person name="Kuo A."/>
            <person name="Salamov A."/>
            <person name="Ahrendt S.R."/>
            <person name="Lipzen A."/>
            <person name="Sullivan W."/>
            <person name="Andreopoulos W.B."/>
            <person name="Clum A."/>
            <person name="Lindquist E."/>
            <person name="Daum C."/>
            <person name="Ramamoorthy G.K."/>
            <person name="Gryganskyi A."/>
            <person name="Culley D."/>
            <person name="Magnuson J.K."/>
            <person name="James T.Y."/>
            <person name="O'Malley M.A."/>
            <person name="Stajich J.E."/>
            <person name="Spatafora J.W."/>
            <person name="Visel A."/>
            <person name="Grigoriev I.V."/>
        </authorList>
    </citation>
    <scope>NUCLEOTIDE SEQUENCE [LARGE SCALE GENOMIC DNA]</scope>
    <source>
        <strain evidence="6 7">CBS 129021</strain>
    </source>
</reference>
<dbReference type="PANTHER" id="PTHR45789:SF2">
    <property type="entry name" value="FI18025P1"/>
    <property type="match status" value="1"/>
</dbReference>
<dbReference type="STRING" id="1141098.A0A1Y2DSZ5"/>
<dbReference type="SUPFAM" id="SSF47095">
    <property type="entry name" value="HMG-box"/>
    <property type="match status" value="1"/>
</dbReference>
<name>A0A1Y2DSZ5_9PEZI</name>
<dbReference type="InterPro" id="IPR051356">
    <property type="entry name" value="SOX/SOX-like_TF"/>
</dbReference>
<dbReference type="SMART" id="SM00398">
    <property type="entry name" value="HMG"/>
    <property type="match status" value="1"/>
</dbReference>
<dbReference type="InterPro" id="IPR036910">
    <property type="entry name" value="HMG_box_dom_sf"/>
</dbReference>
<dbReference type="GO" id="GO:0000981">
    <property type="term" value="F:DNA-binding transcription factor activity, RNA polymerase II-specific"/>
    <property type="evidence" value="ECO:0007669"/>
    <property type="project" value="TreeGrafter"/>
</dbReference>
<accession>A0A1Y2DSZ5</accession>
<comment type="caution">
    <text evidence="6">The sequence shown here is derived from an EMBL/GenBank/DDBJ whole genome shotgun (WGS) entry which is preliminary data.</text>
</comment>
<evidence type="ECO:0000256" key="2">
    <source>
        <dbReference type="ARBA" id="ARBA00023242"/>
    </source>
</evidence>
<evidence type="ECO:0000313" key="7">
    <source>
        <dbReference type="Proteomes" id="UP000193689"/>
    </source>
</evidence>
<sequence>MDPPSPAPSNLGGVLQYDLEQIAQYNNATSNPRETIATYSPYDSQPHSRFTSPMPQQMQYGHGTPLTQDAYGSPYHYQDYSPTPYPDLPLQQTPNHSYSTPATSPPTPPTSALASGVTTRRGRAMSRQQMDHDPLGARSTRVEKSTTPRAKPKGKKKKKKAVGDDEDGLGLEAPLSVLCKDITHIKDTDIESYVHRSIEVRHEEVENSKDRKIKRPMNAFMLYRKAYQNRVKALRSHDNHQIVSKVCGASWPMESDETQSQFNEWAKTERGMHAAAWPNYRFTPAKAKSKKKPGAPGSDDDGSDLNDWDYQHEPWEERLTWPNGLPRALSASAVGPLATIQM</sequence>
<feature type="region of interest" description="Disordered" evidence="4">
    <location>
        <begin position="27"/>
        <end position="168"/>
    </location>
</feature>
<dbReference type="GO" id="GO:0000978">
    <property type="term" value="F:RNA polymerase II cis-regulatory region sequence-specific DNA binding"/>
    <property type="evidence" value="ECO:0007669"/>
    <property type="project" value="TreeGrafter"/>
</dbReference>
<dbReference type="GeneID" id="63781528"/>
<keyword evidence="2 3" id="KW-0539">Nucleus</keyword>
<dbReference type="PANTHER" id="PTHR45789">
    <property type="entry name" value="FI18025P1"/>
    <property type="match status" value="1"/>
</dbReference>
<dbReference type="InterPro" id="IPR009071">
    <property type="entry name" value="HMG_box_dom"/>
</dbReference>
<dbReference type="EMBL" id="MCFJ01000009">
    <property type="protein sequence ID" value="ORY62289.1"/>
    <property type="molecule type" value="Genomic_DNA"/>
</dbReference>
<proteinExistence type="predicted"/>
<organism evidence="6 7">
    <name type="scientific">Pseudomassariella vexata</name>
    <dbReference type="NCBI Taxonomy" id="1141098"/>
    <lineage>
        <taxon>Eukaryota</taxon>
        <taxon>Fungi</taxon>
        <taxon>Dikarya</taxon>
        <taxon>Ascomycota</taxon>
        <taxon>Pezizomycotina</taxon>
        <taxon>Sordariomycetes</taxon>
        <taxon>Xylariomycetidae</taxon>
        <taxon>Amphisphaeriales</taxon>
        <taxon>Pseudomassariaceae</taxon>
        <taxon>Pseudomassariella</taxon>
    </lineage>
</organism>
<dbReference type="Proteomes" id="UP000193689">
    <property type="component" value="Unassembled WGS sequence"/>
</dbReference>
<dbReference type="AlphaFoldDB" id="A0A1Y2DSZ5"/>
<dbReference type="PROSITE" id="PS50118">
    <property type="entry name" value="HMG_BOX_2"/>
    <property type="match status" value="1"/>
</dbReference>
<dbReference type="Pfam" id="PF00505">
    <property type="entry name" value="HMG_box"/>
    <property type="match status" value="1"/>
</dbReference>
<keyword evidence="1 3" id="KW-0238">DNA-binding</keyword>